<protein>
    <submittedName>
        <fullName evidence="1">DUF4843 domain-containing protein</fullName>
    </submittedName>
</protein>
<name>A0ABT3ITR0_9BACT</name>
<dbReference type="PROSITE" id="PS51257">
    <property type="entry name" value="PROKAR_LIPOPROTEIN"/>
    <property type="match status" value="1"/>
</dbReference>
<evidence type="ECO:0000313" key="1">
    <source>
        <dbReference type="EMBL" id="MCW3487281.1"/>
    </source>
</evidence>
<evidence type="ECO:0000313" key="2">
    <source>
        <dbReference type="Proteomes" id="UP001207742"/>
    </source>
</evidence>
<dbReference type="RefSeq" id="WP_264734091.1">
    <property type="nucleotide sequence ID" value="NZ_JAPDNR010000001.1"/>
</dbReference>
<dbReference type="EMBL" id="JAPDNS010000002">
    <property type="protein sequence ID" value="MCW3487281.1"/>
    <property type="molecule type" value="Genomic_DNA"/>
</dbReference>
<keyword evidence="2" id="KW-1185">Reference proteome</keyword>
<proteinExistence type="predicted"/>
<dbReference type="Pfam" id="PF16132">
    <property type="entry name" value="DUF4843"/>
    <property type="match status" value="1"/>
</dbReference>
<sequence length="252" mass="28110">MKVFLLYVTILAGLMTGCSKSELMRYQGENNVYFSYPGSGSNNYDTIQINFAFRKTAADDTARFYVKLMGRTAPENRSFSMLTDEAQTTAVAGKHYRLPGSDSLIIPAGSNQKQVLVKILRPADLYEKSCTLFLKLVPNNNFETNMPVYNPAAANVISAINLRIIISDQLPEPDNWAANTTALGTFSRKKLTLFAANRSLVLTRFYTGSIYTATQLKNFAKQFQTYLNDQQKAGNTIREEDGTEMKMGPSVQ</sequence>
<dbReference type="SUPFAM" id="SSF141072">
    <property type="entry name" value="CalX-like"/>
    <property type="match status" value="1"/>
</dbReference>
<organism evidence="1 2">
    <name type="scientific">Chitinophaga nivalis</name>
    <dbReference type="NCBI Taxonomy" id="2991709"/>
    <lineage>
        <taxon>Bacteria</taxon>
        <taxon>Pseudomonadati</taxon>
        <taxon>Bacteroidota</taxon>
        <taxon>Chitinophagia</taxon>
        <taxon>Chitinophagales</taxon>
        <taxon>Chitinophagaceae</taxon>
        <taxon>Chitinophaga</taxon>
    </lineage>
</organism>
<dbReference type="InterPro" id="IPR038081">
    <property type="entry name" value="CalX-like_sf"/>
</dbReference>
<dbReference type="Proteomes" id="UP001207742">
    <property type="component" value="Unassembled WGS sequence"/>
</dbReference>
<reference evidence="1 2" key="1">
    <citation type="submission" date="2022-10" db="EMBL/GenBank/DDBJ databases">
        <title>Chitinophaga nivalis PC15 sp. nov., isolated from Pyeongchang county, South Korea.</title>
        <authorList>
            <person name="Trinh H.N."/>
        </authorList>
    </citation>
    <scope>NUCLEOTIDE SEQUENCE [LARGE SCALE GENOMIC DNA]</scope>
    <source>
        <strain evidence="1 2">PC14</strain>
    </source>
</reference>
<gene>
    <name evidence="1" type="ORF">OL497_25510</name>
</gene>
<accession>A0ABT3ITR0</accession>
<dbReference type="InterPro" id="IPR032299">
    <property type="entry name" value="DUF4843"/>
</dbReference>
<comment type="caution">
    <text evidence="1">The sequence shown here is derived from an EMBL/GenBank/DDBJ whole genome shotgun (WGS) entry which is preliminary data.</text>
</comment>